<dbReference type="Proteomes" id="UP001221757">
    <property type="component" value="Unassembled WGS sequence"/>
</dbReference>
<accession>A0AAD7BH75</accession>
<name>A0AAD7BH75_MYCRO</name>
<reference evidence="2" key="1">
    <citation type="submission" date="2023-03" db="EMBL/GenBank/DDBJ databases">
        <title>Massive genome expansion in bonnet fungi (Mycena s.s.) driven by repeated elements and novel gene families across ecological guilds.</title>
        <authorList>
            <consortium name="Lawrence Berkeley National Laboratory"/>
            <person name="Harder C.B."/>
            <person name="Miyauchi S."/>
            <person name="Viragh M."/>
            <person name="Kuo A."/>
            <person name="Thoen E."/>
            <person name="Andreopoulos B."/>
            <person name="Lu D."/>
            <person name="Skrede I."/>
            <person name="Drula E."/>
            <person name="Henrissat B."/>
            <person name="Morin E."/>
            <person name="Kohler A."/>
            <person name="Barry K."/>
            <person name="LaButti K."/>
            <person name="Morin E."/>
            <person name="Salamov A."/>
            <person name="Lipzen A."/>
            <person name="Mereny Z."/>
            <person name="Hegedus B."/>
            <person name="Baldrian P."/>
            <person name="Stursova M."/>
            <person name="Weitz H."/>
            <person name="Taylor A."/>
            <person name="Grigoriev I.V."/>
            <person name="Nagy L.G."/>
            <person name="Martin F."/>
            <person name="Kauserud H."/>
        </authorList>
    </citation>
    <scope>NUCLEOTIDE SEQUENCE</scope>
    <source>
        <strain evidence="2">CBHHK067</strain>
    </source>
</reference>
<proteinExistence type="predicted"/>
<sequence length="282" mass="31794">MRGWAEPQRRNPSSAGGTSGAWWRTHWHARRHNRQEARERKIQGTHRDGFDSRGNTRVVSHGDPSGEDKPSDKYSRQHITVLKRKTTEKRTSDVERRPAIVGIRDHAALLGCMLAALNDGVKKGHQNNKKKAYGETLISLRQWRGEVVLERLRPRCRQAVTCGATSRKSSKGKIPQSDIIDCATEHRRRERTGRRKKEGAGSAAGGGGGKRETRRRLLPAHQPTRCHQITPSVRARLCSDYDKIMIKRSFNGLEGFLANTWCPACAPPPIESNCSWFSCIHL</sequence>
<feature type="compositionally biased region" description="Basic and acidic residues" evidence="1">
    <location>
        <begin position="64"/>
        <end position="75"/>
    </location>
</feature>
<gene>
    <name evidence="2" type="ORF">B0H17DRAFT_1152028</name>
</gene>
<dbReference type="EMBL" id="JARKIE010000704">
    <property type="protein sequence ID" value="KAJ7620621.1"/>
    <property type="molecule type" value="Genomic_DNA"/>
</dbReference>
<feature type="region of interest" description="Disordered" evidence="1">
    <location>
        <begin position="1"/>
        <end position="77"/>
    </location>
</feature>
<evidence type="ECO:0000313" key="2">
    <source>
        <dbReference type="EMBL" id="KAJ7620621.1"/>
    </source>
</evidence>
<evidence type="ECO:0000313" key="3">
    <source>
        <dbReference type="Proteomes" id="UP001221757"/>
    </source>
</evidence>
<keyword evidence="3" id="KW-1185">Reference proteome</keyword>
<organism evidence="2 3">
    <name type="scientific">Mycena rosella</name>
    <name type="common">Pink bonnet</name>
    <name type="synonym">Agaricus rosellus</name>
    <dbReference type="NCBI Taxonomy" id="1033263"/>
    <lineage>
        <taxon>Eukaryota</taxon>
        <taxon>Fungi</taxon>
        <taxon>Dikarya</taxon>
        <taxon>Basidiomycota</taxon>
        <taxon>Agaricomycotina</taxon>
        <taxon>Agaricomycetes</taxon>
        <taxon>Agaricomycetidae</taxon>
        <taxon>Agaricales</taxon>
        <taxon>Marasmiineae</taxon>
        <taxon>Mycenaceae</taxon>
        <taxon>Mycena</taxon>
    </lineage>
</organism>
<protein>
    <submittedName>
        <fullName evidence="2">Uncharacterized protein</fullName>
    </submittedName>
</protein>
<feature type="region of interest" description="Disordered" evidence="1">
    <location>
        <begin position="163"/>
        <end position="214"/>
    </location>
</feature>
<comment type="caution">
    <text evidence="2">The sequence shown here is derived from an EMBL/GenBank/DDBJ whole genome shotgun (WGS) entry which is preliminary data.</text>
</comment>
<feature type="compositionally biased region" description="Basic and acidic residues" evidence="1">
    <location>
        <begin position="34"/>
        <end position="51"/>
    </location>
</feature>
<feature type="compositionally biased region" description="Basic residues" evidence="1">
    <location>
        <begin position="186"/>
        <end position="197"/>
    </location>
</feature>
<evidence type="ECO:0000256" key="1">
    <source>
        <dbReference type="SAM" id="MobiDB-lite"/>
    </source>
</evidence>
<dbReference type="AlphaFoldDB" id="A0AAD7BH75"/>